<dbReference type="OrthoDB" id="66881at2759"/>
<dbReference type="InterPro" id="IPR051820">
    <property type="entry name" value="FAD-binding_MO"/>
</dbReference>
<dbReference type="Gene3D" id="3.50.50.60">
    <property type="entry name" value="FAD/NAD(P)-binding domain"/>
    <property type="match status" value="2"/>
</dbReference>
<keyword evidence="5" id="KW-0560">Oxidoreductase</keyword>
<dbReference type="Proteomes" id="UP000504637">
    <property type="component" value="Unplaced"/>
</dbReference>
<dbReference type="InterPro" id="IPR036188">
    <property type="entry name" value="FAD/NAD-bd_sf"/>
</dbReference>
<dbReference type="Pfam" id="PF00743">
    <property type="entry name" value="FMO-like"/>
    <property type="match status" value="1"/>
</dbReference>
<evidence type="ECO:0000256" key="4">
    <source>
        <dbReference type="ARBA" id="ARBA00022857"/>
    </source>
</evidence>
<dbReference type="GO" id="GO:0004499">
    <property type="term" value="F:N,N-dimethylaniline monooxygenase activity"/>
    <property type="evidence" value="ECO:0007669"/>
    <property type="project" value="InterPro"/>
</dbReference>
<keyword evidence="3" id="KW-0274">FAD</keyword>
<keyword evidence="2" id="KW-0285">Flavoprotein</keyword>
<evidence type="ECO:0000256" key="3">
    <source>
        <dbReference type="ARBA" id="ARBA00022827"/>
    </source>
</evidence>
<evidence type="ECO:0000313" key="7">
    <source>
        <dbReference type="Proteomes" id="UP000504637"/>
    </source>
</evidence>
<dbReference type="FunFam" id="3.50.50.60:FF:000228">
    <property type="entry name" value="FAD-containing monooxygenase EthA"/>
    <property type="match status" value="1"/>
</dbReference>
<comment type="cofactor">
    <cofactor evidence="1">
        <name>FAD</name>
        <dbReference type="ChEBI" id="CHEBI:57692"/>
    </cofactor>
</comment>
<organism evidence="8">
    <name type="scientific">Dissoconium aciculare CBS 342.82</name>
    <dbReference type="NCBI Taxonomy" id="1314786"/>
    <lineage>
        <taxon>Eukaryota</taxon>
        <taxon>Fungi</taxon>
        <taxon>Dikarya</taxon>
        <taxon>Ascomycota</taxon>
        <taxon>Pezizomycotina</taxon>
        <taxon>Dothideomycetes</taxon>
        <taxon>Dothideomycetidae</taxon>
        <taxon>Mycosphaerellales</taxon>
        <taxon>Dissoconiaceae</taxon>
        <taxon>Dissoconium</taxon>
    </lineage>
</organism>
<dbReference type="GO" id="GO:0050660">
    <property type="term" value="F:flavin adenine dinucleotide binding"/>
    <property type="evidence" value="ECO:0007669"/>
    <property type="project" value="InterPro"/>
</dbReference>
<dbReference type="GO" id="GO:0050661">
    <property type="term" value="F:NADP binding"/>
    <property type="evidence" value="ECO:0007669"/>
    <property type="project" value="InterPro"/>
</dbReference>
<dbReference type="InterPro" id="IPR020946">
    <property type="entry name" value="Flavin_mOase-like"/>
</dbReference>
<protein>
    <submittedName>
        <fullName evidence="8">FAD/NAD(P)-binding domain-containing protein</fullName>
    </submittedName>
</protein>
<dbReference type="RefSeq" id="XP_033457472.1">
    <property type="nucleotide sequence ID" value="XM_033601776.1"/>
</dbReference>
<evidence type="ECO:0000313" key="8">
    <source>
        <dbReference type="RefSeq" id="XP_033457472.1"/>
    </source>
</evidence>
<reference evidence="8" key="3">
    <citation type="submission" date="2025-08" db="UniProtKB">
        <authorList>
            <consortium name="RefSeq"/>
        </authorList>
    </citation>
    <scope>IDENTIFICATION</scope>
    <source>
        <strain evidence="8">CBS 342.82</strain>
    </source>
</reference>
<dbReference type="SUPFAM" id="SSF51905">
    <property type="entry name" value="FAD/NAD(P)-binding domain"/>
    <property type="match status" value="2"/>
</dbReference>
<keyword evidence="4" id="KW-0521">NADP</keyword>
<evidence type="ECO:0000256" key="2">
    <source>
        <dbReference type="ARBA" id="ARBA00022630"/>
    </source>
</evidence>
<dbReference type="GeneID" id="54359576"/>
<keyword evidence="7" id="KW-1185">Reference proteome</keyword>
<gene>
    <name evidence="8" type="ORF">K489DRAFT_324622</name>
</gene>
<evidence type="ECO:0000256" key="6">
    <source>
        <dbReference type="ARBA" id="ARBA00023033"/>
    </source>
</evidence>
<dbReference type="AlphaFoldDB" id="A0A6J3LXF8"/>
<dbReference type="PANTHER" id="PTHR43872">
    <property type="entry name" value="MONOOXYGENASE, PUTATIVE (AFU_ORTHOLOGUE AFUA_8G02570)-RELATED"/>
    <property type="match status" value="1"/>
</dbReference>
<reference evidence="8" key="1">
    <citation type="submission" date="2020-01" db="EMBL/GenBank/DDBJ databases">
        <authorList>
            <consortium name="DOE Joint Genome Institute"/>
            <person name="Haridas S."/>
            <person name="Albert R."/>
            <person name="Binder M."/>
            <person name="Bloem J."/>
            <person name="Labutti K."/>
            <person name="Salamov A."/>
            <person name="Andreopoulos B."/>
            <person name="Baker S.E."/>
            <person name="Barry K."/>
            <person name="Bills G."/>
            <person name="Bluhm B.H."/>
            <person name="Cannon C."/>
            <person name="Castanera R."/>
            <person name="Culley D.E."/>
            <person name="Daum C."/>
            <person name="Ezra D."/>
            <person name="Gonzalez J.B."/>
            <person name="Henrissat B."/>
            <person name="Kuo A."/>
            <person name="Liang C."/>
            <person name="Lipzen A."/>
            <person name="Lutzoni F."/>
            <person name="Magnuson J."/>
            <person name="Mondo S."/>
            <person name="Nolan M."/>
            <person name="Ohm R."/>
            <person name="Pangilinan J."/>
            <person name="Park H.-J."/>
            <person name="Ramirez L."/>
            <person name="Alfaro M."/>
            <person name="Sun H."/>
            <person name="Tritt A."/>
            <person name="Yoshinaga Y."/>
            <person name="Zwiers L.-H."/>
            <person name="Turgeon B.G."/>
            <person name="Goodwin S.B."/>
            <person name="Spatafora J.W."/>
            <person name="Crous P.W."/>
            <person name="Grigoriev I.V."/>
        </authorList>
    </citation>
    <scope>NUCLEOTIDE SEQUENCE</scope>
    <source>
        <strain evidence="8">CBS 342.82</strain>
    </source>
</reference>
<reference evidence="8" key="2">
    <citation type="submission" date="2020-04" db="EMBL/GenBank/DDBJ databases">
        <authorList>
            <consortium name="NCBI Genome Project"/>
        </authorList>
    </citation>
    <scope>NUCLEOTIDE SEQUENCE</scope>
    <source>
        <strain evidence="8">CBS 342.82</strain>
    </source>
</reference>
<keyword evidence="6" id="KW-0503">Monooxygenase</keyword>
<proteinExistence type="predicted"/>
<accession>A0A6J3LXF8</accession>
<name>A0A6J3LXF8_9PEZI</name>
<sequence length="493" mass="55328">MAPQTNASSVEDLDVVIIGAGISGINLGYRLQERNPDLKWTILEGRHEIGGTWSLFKYPGIRSDSDLYTFGFPWRPWNEKGAIAQADRIKNYVNESARIYGIDKKIRFKHKVDAAKYSSAQKQWTCDVTIDGKQSATIKSRFIVLCTGYYDYHNPLKVSIPGIDNFKGPVIHPQFWPEDLDYSGKNVVVIGSGATAVTLLPAMAEKASHVTMLQRSPGYVISMPQEDGIEKVIRSCFSWAPAFQHSLFRAKWIAASMLITTLSKYLPSVTRRIVYSWMDRDLPASTPRDPHFAPSYNPWEQRMCLCPDGDFFSSLQSGRSSVITDTIQTVTPDGIRLTSGKELHPDIIVTATGLQLQFAGGIALSVDGKPFAIGEKFIWKGMMIEDLPNASFSIGYVDASWTLGADASAQLFCRLLAEMQAEGSREVTPRMDDKEKSSMHVYPMLRLSSTYVKKSAHLMPKSGDRGQWVPRSYYLRDIWNAWYGDIRTSLQWS</sequence>
<evidence type="ECO:0000256" key="1">
    <source>
        <dbReference type="ARBA" id="ARBA00001974"/>
    </source>
</evidence>
<dbReference type="PANTHER" id="PTHR43872:SF1">
    <property type="entry name" value="MONOOXYGENASE, PUTATIVE (AFU_ORTHOLOGUE AFUA_8G02570)-RELATED"/>
    <property type="match status" value="1"/>
</dbReference>
<evidence type="ECO:0000256" key="5">
    <source>
        <dbReference type="ARBA" id="ARBA00023002"/>
    </source>
</evidence>